<sequence>MQGYDLTRAQWRKATKSQGNGECVEVAFLDSAVAMRDTKNKGRGPVLVFTPAEWDAFLDGAKNGEFDLT</sequence>
<dbReference type="Proteomes" id="UP001354709">
    <property type="component" value="Unassembled WGS sequence"/>
</dbReference>
<feature type="domain" description="DUF397" evidence="1">
    <location>
        <begin position="9"/>
        <end position="62"/>
    </location>
</feature>
<dbReference type="RefSeq" id="WP_330812021.1">
    <property type="nucleotide sequence ID" value="NZ_JAZBJO010000020.1"/>
</dbReference>
<gene>
    <name evidence="2" type="ORF">V2J94_28425</name>
</gene>
<reference evidence="2 3" key="1">
    <citation type="submission" date="2023-11" db="EMBL/GenBank/DDBJ databases">
        <title>30 novel species of actinomycetes from the DSMZ collection.</title>
        <authorList>
            <person name="Nouioui I."/>
        </authorList>
    </citation>
    <scope>NUCLEOTIDE SEQUENCE [LARGE SCALE GENOMIC DNA]</scope>
    <source>
        <strain evidence="2 3">DSM 41524</strain>
    </source>
</reference>
<accession>A0ABU7Q331</accession>
<evidence type="ECO:0000313" key="3">
    <source>
        <dbReference type="Proteomes" id="UP001354709"/>
    </source>
</evidence>
<dbReference type="EMBL" id="JAZBJO010000020">
    <property type="protein sequence ID" value="MEE4595770.1"/>
    <property type="molecule type" value="Genomic_DNA"/>
</dbReference>
<protein>
    <submittedName>
        <fullName evidence="2">DUF397 domain-containing protein</fullName>
    </submittedName>
</protein>
<comment type="caution">
    <text evidence="2">The sequence shown here is derived from an EMBL/GenBank/DDBJ whole genome shotgun (WGS) entry which is preliminary data.</text>
</comment>
<dbReference type="Pfam" id="PF04149">
    <property type="entry name" value="DUF397"/>
    <property type="match status" value="1"/>
</dbReference>
<evidence type="ECO:0000313" key="2">
    <source>
        <dbReference type="EMBL" id="MEE4595770.1"/>
    </source>
</evidence>
<proteinExistence type="predicted"/>
<organism evidence="2 3">
    <name type="scientific">Streptomyces asiaticus subsp. ignotus</name>
    <dbReference type="NCBI Taxonomy" id="3098222"/>
    <lineage>
        <taxon>Bacteria</taxon>
        <taxon>Bacillati</taxon>
        <taxon>Actinomycetota</taxon>
        <taxon>Actinomycetes</taxon>
        <taxon>Kitasatosporales</taxon>
        <taxon>Streptomycetaceae</taxon>
        <taxon>Streptomyces</taxon>
        <taxon>Streptomyces violaceusniger group</taxon>
    </lineage>
</organism>
<keyword evidence="3" id="KW-1185">Reference proteome</keyword>
<dbReference type="InterPro" id="IPR007278">
    <property type="entry name" value="DUF397"/>
</dbReference>
<evidence type="ECO:0000259" key="1">
    <source>
        <dbReference type="Pfam" id="PF04149"/>
    </source>
</evidence>
<name>A0ABU7Q331_9ACTN</name>